<gene>
    <name evidence="2" type="ORF">EGYM00163_LOCUS32518</name>
</gene>
<evidence type="ECO:0000313" key="2">
    <source>
        <dbReference type="EMBL" id="CAE0821344.1"/>
    </source>
</evidence>
<dbReference type="AlphaFoldDB" id="A0A7S4G0I8"/>
<dbReference type="EMBL" id="HBJA01093719">
    <property type="protein sequence ID" value="CAE0821344.1"/>
    <property type="molecule type" value="Transcribed_RNA"/>
</dbReference>
<accession>A0A7S4G0I8</accession>
<sequence>MATCDRGAVAGQANDLQGQHVMLRSCISTPKIPQQIMQSLCVHPLRISGESNDSDTDVWYVFGHAGRMDKTHSARELCSGPSWGSKASSGIATPFPGFGKQDAGRGPQQR</sequence>
<evidence type="ECO:0000256" key="1">
    <source>
        <dbReference type="SAM" id="MobiDB-lite"/>
    </source>
</evidence>
<reference evidence="2" key="1">
    <citation type="submission" date="2021-01" db="EMBL/GenBank/DDBJ databases">
        <authorList>
            <person name="Corre E."/>
            <person name="Pelletier E."/>
            <person name="Niang G."/>
            <person name="Scheremetjew M."/>
            <person name="Finn R."/>
            <person name="Kale V."/>
            <person name="Holt S."/>
            <person name="Cochrane G."/>
            <person name="Meng A."/>
            <person name="Brown T."/>
            <person name="Cohen L."/>
        </authorList>
    </citation>
    <scope>NUCLEOTIDE SEQUENCE</scope>
    <source>
        <strain evidence="2">CCMP1594</strain>
    </source>
</reference>
<name>A0A7S4G0I8_9EUGL</name>
<proteinExistence type="predicted"/>
<feature type="region of interest" description="Disordered" evidence="1">
    <location>
        <begin position="77"/>
        <end position="110"/>
    </location>
</feature>
<organism evidence="2">
    <name type="scientific">Eutreptiella gymnastica</name>
    <dbReference type="NCBI Taxonomy" id="73025"/>
    <lineage>
        <taxon>Eukaryota</taxon>
        <taxon>Discoba</taxon>
        <taxon>Euglenozoa</taxon>
        <taxon>Euglenida</taxon>
        <taxon>Spirocuta</taxon>
        <taxon>Euglenophyceae</taxon>
        <taxon>Eutreptiales</taxon>
        <taxon>Eutreptiaceae</taxon>
        <taxon>Eutreptiella</taxon>
    </lineage>
</organism>
<protein>
    <submittedName>
        <fullName evidence="2">Uncharacterized protein</fullName>
    </submittedName>
</protein>